<dbReference type="InterPro" id="IPR002078">
    <property type="entry name" value="Sigma_54_int"/>
</dbReference>
<evidence type="ECO:0000256" key="5">
    <source>
        <dbReference type="PROSITE-ProRule" id="PRU00169"/>
    </source>
</evidence>
<name>A0A841H598_9BACT</name>
<dbReference type="EMBL" id="JACHIA010000024">
    <property type="protein sequence ID" value="MBB6073405.1"/>
    <property type="molecule type" value="Genomic_DNA"/>
</dbReference>
<dbReference type="SUPFAM" id="SSF52540">
    <property type="entry name" value="P-loop containing nucleoside triphosphate hydrolases"/>
    <property type="match status" value="1"/>
</dbReference>
<evidence type="ECO:0000313" key="9">
    <source>
        <dbReference type="Proteomes" id="UP000582837"/>
    </source>
</evidence>
<dbReference type="GO" id="GO:0043565">
    <property type="term" value="F:sequence-specific DNA binding"/>
    <property type="evidence" value="ECO:0007669"/>
    <property type="project" value="InterPro"/>
</dbReference>
<dbReference type="InterPro" id="IPR011006">
    <property type="entry name" value="CheY-like_superfamily"/>
</dbReference>
<dbReference type="InterPro" id="IPR009057">
    <property type="entry name" value="Homeodomain-like_sf"/>
</dbReference>
<dbReference type="SMART" id="SM00448">
    <property type="entry name" value="REC"/>
    <property type="match status" value="1"/>
</dbReference>
<organism evidence="8 9">
    <name type="scientific">Longimicrobium terrae</name>
    <dbReference type="NCBI Taxonomy" id="1639882"/>
    <lineage>
        <taxon>Bacteria</taxon>
        <taxon>Pseudomonadati</taxon>
        <taxon>Gemmatimonadota</taxon>
        <taxon>Longimicrobiia</taxon>
        <taxon>Longimicrobiales</taxon>
        <taxon>Longimicrobiaceae</taxon>
        <taxon>Longimicrobium</taxon>
    </lineage>
</organism>
<evidence type="ECO:0000259" key="7">
    <source>
        <dbReference type="PROSITE" id="PS50110"/>
    </source>
</evidence>
<dbReference type="Pfam" id="PF00158">
    <property type="entry name" value="Sigma54_activat"/>
    <property type="match status" value="1"/>
</dbReference>
<dbReference type="InterPro" id="IPR001789">
    <property type="entry name" value="Sig_transdc_resp-reg_receiver"/>
</dbReference>
<dbReference type="Gene3D" id="3.40.50.2300">
    <property type="match status" value="1"/>
</dbReference>
<keyword evidence="3" id="KW-0805">Transcription regulation</keyword>
<dbReference type="Gene3D" id="3.40.50.300">
    <property type="entry name" value="P-loop containing nucleotide triphosphate hydrolases"/>
    <property type="match status" value="1"/>
</dbReference>
<dbReference type="PROSITE" id="PS50110">
    <property type="entry name" value="RESPONSE_REGULATORY"/>
    <property type="match status" value="1"/>
</dbReference>
<keyword evidence="2" id="KW-0067">ATP-binding</keyword>
<dbReference type="Pfam" id="PF02954">
    <property type="entry name" value="HTH_8"/>
    <property type="match status" value="1"/>
</dbReference>
<dbReference type="Proteomes" id="UP000582837">
    <property type="component" value="Unassembled WGS sequence"/>
</dbReference>
<dbReference type="PROSITE" id="PS00676">
    <property type="entry name" value="SIGMA54_INTERACT_2"/>
    <property type="match status" value="1"/>
</dbReference>
<dbReference type="GO" id="GO:0005524">
    <property type="term" value="F:ATP binding"/>
    <property type="evidence" value="ECO:0007669"/>
    <property type="project" value="UniProtKB-KW"/>
</dbReference>
<dbReference type="GO" id="GO:0006355">
    <property type="term" value="P:regulation of DNA-templated transcription"/>
    <property type="evidence" value="ECO:0007669"/>
    <property type="project" value="InterPro"/>
</dbReference>
<dbReference type="RefSeq" id="WP_170039155.1">
    <property type="nucleotide sequence ID" value="NZ_JABDTL010000002.1"/>
</dbReference>
<keyword evidence="4" id="KW-0804">Transcription</keyword>
<evidence type="ECO:0000259" key="6">
    <source>
        <dbReference type="PROSITE" id="PS50045"/>
    </source>
</evidence>
<dbReference type="Gene3D" id="1.10.10.60">
    <property type="entry name" value="Homeodomain-like"/>
    <property type="match status" value="1"/>
</dbReference>
<dbReference type="Pfam" id="PF00072">
    <property type="entry name" value="Response_reg"/>
    <property type="match status" value="1"/>
</dbReference>
<dbReference type="PRINTS" id="PR01590">
    <property type="entry name" value="HTHFIS"/>
</dbReference>
<keyword evidence="1" id="KW-0547">Nucleotide-binding</keyword>
<dbReference type="InterPro" id="IPR027417">
    <property type="entry name" value="P-loop_NTPase"/>
</dbReference>
<sequence>MNPTVFIIDDDPDQVALVTAQLERGRQFITKGFTRADRALEELRADPPDAIVCDLVMPELDGISFVRRVRELNRTVPVIIATARGTEGDAERALEAGATDFVTKPIEPRGLETRIRRALEQAPKEALLQNFTQAKFDPHAIIGKHPLMQQVRAFITSVGSVPQVSALLLGESGTGKNLVARGIHTASRAAGYRFVEVNCAALPASLLEAELFGYEKGAFTDARQAKKGLVEVADGGTLFLDEIGTMAPELQAKLLSFLESRSFRRLGSTREQSVTLRVVAATNVDLAGEVARGTFREDLYYRLNVASQVLPPLRAIRSDIPEIARHFVKRAAEYFAKPLPVIEADGEERLQRYEWPGNARELRNVVERSMIFSQGPSLRIVDLAPAVMPGVSAGADMLTLPRGLTLDEVESRYIEATLKQLDGNVQAAAEQLGVSRKVLWQRRKQHGLLTGRE</sequence>
<dbReference type="PROSITE" id="PS50045">
    <property type="entry name" value="SIGMA54_INTERACT_4"/>
    <property type="match status" value="1"/>
</dbReference>
<keyword evidence="9" id="KW-1185">Reference proteome</keyword>
<proteinExistence type="predicted"/>
<evidence type="ECO:0000256" key="2">
    <source>
        <dbReference type="ARBA" id="ARBA00022840"/>
    </source>
</evidence>
<keyword evidence="8" id="KW-0238">DNA-binding</keyword>
<dbReference type="InterPro" id="IPR002197">
    <property type="entry name" value="HTH_Fis"/>
</dbReference>
<dbReference type="PANTHER" id="PTHR32071">
    <property type="entry name" value="TRANSCRIPTIONAL REGULATORY PROTEIN"/>
    <property type="match status" value="1"/>
</dbReference>
<dbReference type="SUPFAM" id="SSF46689">
    <property type="entry name" value="Homeodomain-like"/>
    <property type="match status" value="1"/>
</dbReference>
<reference evidence="8 9" key="1">
    <citation type="submission" date="2020-08" db="EMBL/GenBank/DDBJ databases">
        <title>Genomic Encyclopedia of Type Strains, Phase IV (KMG-IV): sequencing the most valuable type-strain genomes for metagenomic binning, comparative biology and taxonomic classification.</title>
        <authorList>
            <person name="Goeker M."/>
        </authorList>
    </citation>
    <scope>NUCLEOTIDE SEQUENCE [LARGE SCALE GENOMIC DNA]</scope>
    <source>
        <strain evidence="8 9">DSM 29007</strain>
    </source>
</reference>
<dbReference type="SMART" id="SM00382">
    <property type="entry name" value="AAA"/>
    <property type="match status" value="1"/>
</dbReference>
<evidence type="ECO:0000256" key="3">
    <source>
        <dbReference type="ARBA" id="ARBA00023015"/>
    </source>
</evidence>
<feature type="domain" description="Response regulatory" evidence="7">
    <location>
        <begin position="4"/>
        <end position="119"/>
    </location>
</feature>
<feature type="modified residue" description="4-aspartylphosphate" evidence="5">
    <location>
        <position position="54"/>
    </location>
</feature>
<dbReference type="InterPro" id="IPR003593">
    <property type="entry name" value="AAA+_ATPase"/>
</dbReference>
<comment type="caution">
    <text evidence="8">The sequence shown here is derived from an EMBL/GenBank/DDBJ whole genome shotgun (WGS) entry which is preliminary data.</text>
</comment>
<dbReference type="SUPFAM" id="SSF52172">
    <property type="entry name" value="CheY-like"/>
    <property type="match status" value="1"/>
</dbReference>
<dbReference type="GO" id="GO:0000160">
    <property type="term" value="P:phosphorelay signal transduction system"/>
    <property type="evidence" value="ECO:0007669"/>
    <property type="project" value="InterPro"/>
</dbReference>
<dbReference type="Gene3D" id="1.10.8.60">
    <property type="match status" value="1"/>
</dbReference>
<keyword evidence="5" id="KW-0597">Phosphoprotein</keyword>
<dbReference type="AlphaFoldDB" id="A0A841H598"/>
<gene>
    <name evidence="8" type="ORF">HNQ61_005072</name>
</gene>
<accession>A0A841H598</accession>
<protein>
    <submittedName>
        <fullName evidence="8">DNA-binding NtrC family response regulator</fullName>
    </submittedName>
</protein>
<dbReference type="CDD" id="cd00009">
    <property type="entry name" value="AAA"/>
    <property type="match status" value="1"/>
</dbReference>
<evidence type="ECO:0000256" key="4">
    <source>
        <dbReference type="ARBA" id="ARBA00023163"/>
    </source>
</evidence>
<dbReference type="FunFam" id="3.40.50.300:FF:000006">
    <property type="entry name" value="DNA-binding transcriptional regulator NtrC"/>
    <property type="match status" value="1"/>
</dbReference>
<evidence type="ECO:0000256" key="1">
    <source>
        <dbReference type="ARBA" id="ARBA00022741"/>
    </source>
</evidence>
<dbReference type="InterPro" id="IPR025943">
    <property type="entry name" value="Sigma_54_int_dom_ATP-bd_2"/>
</dbReference>
<dbReference type="InterPro" id="IPR058031">
    <property type="entry name" value="AAA_lid_NorR"/>
</dbReference>
<dbReference type="Pfam" id="PF25601">
    <property type="entry name" value="AAA_lid_14"/>
    <property type="match status" value="1"/>
</dbReference>
<evidence type="ECO:0000313" key="8">
    <source>
        <dbReference type="EMBL" id="MBB6073405.1"/>
    </source>
</evidence>
<dbReference type="PANTHER" id="PTHR32071:SF57">
    <property type="entry name" value="C4-DICARBOXYLATE TRANSPORT TRANSCRIPTIONAL REGULATORY PROTEIN DCTD"/>
    <property type="match status" value="1"/>
</dbReference>
<feature type="domain" description="Sigma-54 factor interaction" evidence="6">
    <location>
        <begin position="141"/>
        <end position="371"/>
    </location>
</feature>